<comment type="caution">
    <text evidence="1">The sequence shown here is derived from an EMBL/GenBank/DDBJ whole genome shotgun (WGS) entry which is preliminary data.</text>
</comment>
<evidence type="ECO:0000313" key="2">
    <source>
        <dbReference type="Proteomes" id="UP000674938"/>
    </source>
</evidence>
<accession>A0A940P9X9</accession>
<proteinExistence type="predicted"/>
<name>A0A940P9X9_9ENTE</name>
<evidence type="ECO:0000313" key="1">
    <source>
        <dbReference type="EMBL" id="MBP1044464.1"/>
    </source>
</evidence>
<dbReference type="AlphaFoldDB" id="A0A940P9X9"/>
<keyword evidence="2" id="KW-1185">Reference proteome</keyword>
<dbReference type="RefSeq" id="WP_209532951.1">
    <property type="nucleotide sequence ID" value="NZ_JAEEGA010000028.1"/>
</dbReference>
<dbReference type="Proteomes" id="UP000674938">
    <property type="component" value="Unassembled WGS sequence"/>
</dbReference>
<dbReference type="EMBL" id="JAEEGA010000028">
    <property type="protein sequence ID" value="MBP1044464.1"/>
    <property type="molecule type" value="Genomic_DNA"/>
</dbReference>
<protein>
    <submittedName>
        <fullName evidence="1">Uncharacterized protein</fullName>
    </submittedName>
</protein>
<gene>
    <name evidence="1" type="ORF">I6N95_25990</name>
</gene>
<organism evidence="1 2">
    <name type="scientific">Vagococcus allomyrinae</name>
    <dbReference type="NCBI Taxonomy" id="2794353"/>
    <lineage>
        <taxon>Bacteria</taxon>
        <taxon>Bacillati</taxon>
        <taxon>Bacillota</taxon>
        <taxon>Bacilli</taxon>
        <taxon>Lactobacillales</taxon>
        <taxon>Enterococcaceae</taxon>
        <taxon>Vagococcus</taxon>
    </lineage>
</organism>
<sequence length="82" mass="9765">MELEDSDIIEKTLALIISIVVQVKGRRVILGNLIEKDQTRHYKTNQEAEEAAERYRIKARNYYEPRIRANIDEFKEFIRQQG</sequence>
<reference evidence="1" key="1">
    <citation type="submission" date="2020-12" db="EMBL/GenBank/DDBJ databases">
        <title>Vagococcus allomyrinae sp. nov. and Enterococcus lavae sp. nov., isolated from the larvae of Allomyrina dichotoma.</title>
        <authorList>
            <person name="Lee S.D."/>
        </authorList>
    </citation>
    <scope>NUCLEOTIDE SEQUENCE</scope>
    <source>
        <strain evidence="1">BWB3-3</strain>
    </source>
</reference>